<protein>
    <recommendedName>
        <fullName evidence="3">Lipoprotein</fullName>
    </recommendedName>
</protein>
<gene>
    <name evidence="1" type="ORF">H8K52_11170</name>
</gene>
<accession>A0ABR6X4N9</accession>
<comment type="caution">
    <text evidence="1">The sequence shown here is derived from an EMBL/GenBank/DDBJ whole genome shotgun (WGS) entry which is preliminary data.</text>
</comment>
<proteinExistence type="predicted"/>
<reference evidence="1 2" key="1">
    <citation type="submission" date="2020-08" db="EMBL/GenBank/DDBJ databases">
        <title>Novel species isolated from subtropical streams in China.</title>
        <authorList>
            <person name="Lu H."/>
        </authorList>
    </citation>
    <scope>NUCLEOTIDE SEQUENCE [LARGE SCALE GENOMIC DNA]</scope>
    <source>
        <strain evidence="1 2">KACC 16656</strain>
    </source>
</reference>
<keyword evidence="2" id="KW-1185">Reference proteome</keyword>
<evidence type="ECO:0000313" key="2">
    <source>
        <dbReference type="Proteomes" id="UP000648257"/>
    </source>
</evidence>
<dbReference type="Proteomes" id="UP000648257">
    <property type="component" value="Unassembled WGS sequence"/>
</dbReference>
<organism evidence="1 2">
    <name type="scientific">Undibacterium seohonense</name>
    <dbReference type="NCBI Taxonomy" id="1344950"/>
    <lineage>
        <taxon>Bacteria</taxon>
        <taxon>Pseudomonadati</taxon>
        <taxon>Pseudomonadota</taxon>
        <taxon>Betaproteobacteria</taxon>
        <taxon>Burkholderiales</taxon>
        <taxon>Oxalobacteraceae</taxon>
        <taxon>Undibacterium</taxon>
    </lineage>
</organism>
<name>A0ABR6X4N9_9BURK</name>
<dbReference type="RefSeq" id="WP_186922984.1">
    <property type="nucleotide sequence ID" value="NZ_JACOFW010000011.1"/>
</dbReference>
<evidence type="ECO:0008006" key="3">
    <source>
        <dbReference type="Google" id="ProtNLM"/>
    </source>
</evidence>
<dbReference type="EMBL" id="JACOFW010000011">
    <property type="protein sequence ID" value="MBC3807905.1"/>
    <property type="molecule type" value="Genomic_DNA"/>
</dbReference>
<evidence type="ECO:0000313" key="1">
    <source>
        <dbReference type="EMBL" id="MBC3807905.1"/>
    </source>
</evidence>
<sequence length="149" mass="16200">MNQIKLHYRQFGVILLGLCMSSCGGNEETQNSVTGTAWAACAPNDGPATRFEFPVANQQRLIFGVNREVNSVVGQWNIGNGDTSNGLSVFLCPMDSYNSCTQIQQGVFRIESRIDKTVSGSWQLVDTLPSLKNSNFKATLTSVSQPMCG</sequence>